<dbReference type="Proteomes" id="UP001196413">
    <property type="component" value="Unassembled WGS sequence"/>
</dbReference>
<proteinExistence type="predicted"/>
<feature type="signal peptide" evidence="1">
    <location>
        <begin position="1"/>
        <end position="16"/>
    </location>
</feature>
<accession>A0AAD5WFL3</accession>
<comment type="caution">
    <text evidence="2">The sequence shown here is derived from an EMBL/GenBank/DDBJ whole genome shotgun (WGS) entry which is preliminary data.</text>
</comment>
<dbReference type="AlphaFoldDB" id="A0AAD5WFL3"/>
<evidence type="ECO:0000313" key="2">
    <source>
        <dbReference type="EMBL" id="KAJ1368048.1"/>
    </source>
</evidence>
<protein>
    <submittedName>
        <fullName evidence="2">Uncharacterized protein</fullName>
    </submittedName>
</protein>
<sequence length="187" mass="20935">MKPITALCALCVPVAAASYNSAPSRYDSYHRPNTRNYYDCPYYDDYYDDSYTESKRCSRCLKLGIFPSEMHANIRHNARSNECLQAIIACIKTGELFFYSSVEKSGMILILAVGSGGSVVAQCRSDKKWHVSSSVNGTEVTASEIDCVSSGRRLQDVNEGINERPKDTAENREVSFAHMRFRSSNKI</sequence>
<evidence type="ECO:0000313" key="3">
    <source>
        <dbReference type="Proteomes" id="UP001196413"/>
    </source>
</evidence>
<dbReference type="EMBL" id="JAHQIW010006071">
    <property type="protein sequence ID" value="KAJ1368048.1"/>
    <property type="molecule type" value="Genomic_DNA"/>
</dbReference>
<keyword evidence="1" id="KW-0732">Signal</keyword>
<organism evidence="2 3">
    <name type="scientific">Parelaphostrongylus tenuis</name>
    <name type="common">Meningeal worm</name>
    <dbReference type="NCBI Taxonomy" id="148309"/>
    <lineage>
        <taxon>Eukaryota</taxon>
        <taxon>Metazoa</taxon>
        <taxon>Ecdysozoa</taxon>
        <taxon>Nematoda</taxon>
        <taxon>Chromadorea</taxon>
        <taxon>Rhabditida</taxon>
        <taxon>Rhabditina</taxon>
        <taxon>Rhabditomorpha</taxon>
        <taxon>Strongyloidea</taxon>
        <taxon>Metastrongylidae</taxon>
        <taxon>Parelaphostrongylus</taxon>
    </lineage>
</organism>
<reference evidence="2" key="1">
    <citation type="submission" date="2021-06" db="EMBL/GenBank/DDBJ databases">
        <title>Parelaphostrongylus tenuis whole genome reference sequence.</title>
        <authorList>
            <person name="Garwood T.J."/>
            <person name="Larsen P.A."/>
            <person name="Fountain-Jones N.M."/>
            <person name="Garbe J.R."/>
            <person name="Macchietto M.G."/>
            <person name="Kania S.A."/>
            <person name="Gerhold R.W."/>
            <person name="Richards J.E."/>
            <person name="Wolf T.M."/>
        </authorList>
    </citation>
    <scope>NUCLEOTIDE SEQUENCE</scope>
    <source>
        <strain evidence="2">MNPRO001-30</strain>
        <tissue evidence="2">Meninges</tissue>
    </source>
</reference>
<name>A0AAD5WFL3_PARTN</name>
<keyword evidence="3" id="KW-1185">Reference proteome</keyword>
<feature type="chain" id="PRO_5042075016" evidence="1">
    <location>
        <begin position="17"/>
        <end position="187"/>
    </location>
</feature>
<gene>
    <name evidence="2" type="ORF">KIN20_029100</name>
</gene>
<evidence type="ECO:0000256" key="1">
    <source>
        <dbReference type="SAM" id="SignalP"/>
    </source>
</evidence>